<accession>A0ABW3PP56</accession>
<sequence>MRIIFLVLLIITVVNYIFFRFDSTQVSHFVGFRTPSAYKSKENWEHAQKIGYELTLPYFVFFTVLNYLISIPNWLNLSLIVFIAIVTIFTIEYKLR</sequence>
<dbReference type="EMBL" id="JBHTLH010000044">
    <property type="protein sequence ID" value="MFD1126418.1"/>
    <property type="molecule type" value="Genomic_DNA"/>
</dbReference>
<feature type="transmembrane region" description="Helical" evidence="1">
    <location>
        <begin position="74"/>
        <end position="91"/>
    </location>
</feature>
<keyword evidence="1" id="KW-1133">Transmembrane helix</keyword>
<protein>
    <submittedName>
        <fullName evidence="2">SdpI family protein</fullName>
    </submittedName>
</protein>
<gene>
    <name evidence="2" type="ORF">ACFQ22_13825</name>
</gene>
<evidence type="ECO:0000313" key="2">
    <source>
        <dbReference type="EMBL" id="MFD1126418.1"/>
    </source>
</evidence>
<organism evidence="2 3">
    <name type="scientific">Lentilactobacillus raoultii</name>
    <dbReference type="NCBI Taxonomy" id="1987503"/>
    <lineage>
        <taxon>Bacteria</taxon>
        <taxon>Bacillati</taxon>
        <taxon>Bacillota</taxon>
        <taxon>Bacilli</taxon>
        <taxon>Lactobacillales</taxon>
        <taxon>Lactobacillaceae</taxon>
        <taxon>Lentilactobacillus</taxon>
    </lineage>
</organism>
<name>A0ABW3PP56_9LACO</name>
<keyword evidence="1" id="KW-0472">Membrane</keyword>
<feature type="transmembrane region" description="Helical" evidence="1">
    <location>
        <begin position="50"/>
        <end position="69"/>
    </location>
</feature>
<evidence type="ECO:0000256" key="1">
    <source>
        <dbReference type="SAM" id="Phobius"/>
    </source>
</evidence>
<dbReference type="Pfam" id="PF13630">
    <property type="entry name" value="SdpI"/>
    <property type="match status" value="1"/>
</dbReference>
<dbReference type="InterPro" id="IPR025962">
    <property type="entry name" value="SdpI/YhfL"/>
</dbReference>
<dbReference type="RefSeq" id="WP_121978642.1">
    <property type="nucleotide sequence ID" value="NZ_JBHTLH010000044.1"/>
</dbReference>
<keyword evidence="3" id="KW-1185">Reference proteome</keyword>
<keyword evidence="1" id="KW-0812">Transmembrane</keyword>
<proteinExistence type="predicted"/>
<evidence type="ECO:0000313" key="3">
    <source>
        <dbReference type="Proteomes" id="UP001597156"/>
    </source>
</evidence>
<comment type="caution">
    <text evidence="2">The sequence shown here is derived from an EMBL/GenBank/DDBJ whole genome shotgun (WGS) entry which is preliminary data.</text>
</comment>
<dbReference type="Proteomes" id="UP001597156">
    <property type="component" value="Unassembled WGS sequence"/>
</dbReference>
<reference evidence="3" key="1">
    <citation type="journal article" date="2019" name="Int. J. Syst. Evol. Microbiol.">
        <title>The Global Catalogue of Microorganisms (GCM) 10K type strain sequencing project: providing services to taxonomists for standard genome sequencing and annotation.</title>
        <authorList>
            <consortium name="The Broad Institute Genomics Platform"/>
            <consortium name="The Broad Institute Genome Sequencing Center for Infectious Disease"/>
            <person name="Wu L."/>
            <person name="Ma J."/>
        </authorList>
    </citation>
    <scope>NUCLEOTIDE SEQUENCE [LARGE SCALE GENOMIC DNA]</scope>
    <source>
        <strain evidence="3">CCUG 71848</strain>
    </source>
</reference>